<keyword evidence="1" id="KW-0812">Transmembrane</keyword>
<dbReference type="Proteomes" id="UP000184207">
    <property type="component" value="Unassembled WGS sequence"/>
</dbReference>
<name>A0A1M7TBT4_FERGO</name>
<dbReference type="STRING" id="1121883.SAMN02745226_01811"/>
<gene>
    <name evidence="2" type="ORF">SAMN02745226_01811</name>
</gene>
<dbReference type="OrthoDB" id="9920028at2"/>
<accession>A0A1M7TBT4</accession>
<keyword evidence="1" id="KW-0472">Membrane</keyword>
<proteinExistence type="predicted"/>
<evidence type="ECO:0000313" key="2">
    <source>
        <dbReference type="EMBL" id="SHN68229.1"/>
    </source>
</evidence>
<keyword evidence="3" id="KW-1185">Reference proteome</keyword>
<evidence type="ECO:0000313" key="3">
    <source>
        <dbReference type="Proteomes" id="UP000184207"/>
    </source>
</evidence>
<evidence type="ECO:0000256" key="1">
    <source>
        <dbReference type="SAM" id="Phobius"/>
    </source>
</evidence>
<keyword evidence="1" id="KW-1133">Transmembrane helix</keyword>
<sequence>MYVGTELLVVIVGLLLVPVVVMVILGVVGFESQIGDFSLLIEGMVRLIPPPDDFSEFFLGFRLYGGYQFLESGPFRLKLNIGNLNVTFNNSESELLKLEFQPSIGGTLEINQLRLRINLFKNGGFGGIYWKF</sequence>
<dbReference type="AlphaFoldDB" id="A0A1M7TBT4"/>
<dbReference type="EMBL" id="FRDJ01000013">
    <property type="protein sequence ID" value="SHN68229.1"/>
    <property type="molecule type" value="Genomic_DNA"/>
</dbReference>
<reference evidence="3" key="1">
    <citation type="submission" date="2016-12" db="EMBL/GenBank/DDBJ databases">
        <authorList>
            <person name="Varghese N."/>
            <person name="Submissions S."/>
        </authorList>
    </citation>
    <scope>NUCLEOTIDE SEQUENCE [LARGE SCALE GENOMIC DNA]</scope>
    <source>
        <strain evidence="3">DSM 13020</strain>
    </source>
</reference>
<dbReference type="RefSeq" id="WP_072760712.1">
    <property type="nucleotide sequence ID" value="NZ_FRDJ01000013.1"/>
</dbReference>
<feature type="transmembrane region" description="Helical" evidence="1">
    <location>
        <begin position="7"/>
        <end position="30"/>
    </location>
</feature>
<protein>
    <submittedName>
        <fullName evidence="2">Uncharacterized protein</fullName>
    </submittedName>
</protein>
<organism evidence="2 3">
    <name type="scientific">Fervidobacterium gondwanense DSM 13020</name>
    <dbReference type="NCBI Taxonomy" id="1121883"/>
    <lineage>
        <taxon>Bacteria</taxon>
        <taxon>Thermotogati</taxon>
        <taxon>Thermotogota</taxon>
        <taxon>Thermotogae</taxon>
        <taxon>Thermotogales</taxon>
        <taxon>Fervidobacteriaceae</taxon>
        <taxon>Fervidobacterium</taxon>
    </lineage>
</organism>